<evidence type="ECO:0000256" key="5">
    <source>
        <dbReference type="ARBA" id="ARBA00022763"/>
    </source>
</evidence>
<feature type="coiled-coil region" evidence="10">
    <location>
        <begin position="347"/>
        <end position="374"/>
    </location>
</feature>
<dbReference type="RefSeq" id="WP_009560301.1">
    <property type="nucleotide sequence ID" value="NZ_AYZN01000001.1"/>
</dbReference>
<evidence type="ECO:0000256" key="4">
    <source>
        <dbReference type="ARBA" id="ARBA00022741"/>
    </source>
</evidence>
<evidence type="ECO:0000256" key="1">
    <source>
        <dbReference type="ARBA" id="ARBA00003618"/>
    </source>
</evidence>
<organism evidence="12 13">
    <name type="scientific">Lactobacillus pasteurii DSM 23907 = CRBIP 24.76</name>
    <dbReference type="NCBI Taxonomy" id="1423790"/>
    <lineage>
        <taxon>Bacteria</taxon>
        <taxon>Bacillati</taxon>
        <taxon>Bacillota</taxon>
        <taxon>Bacilli</taxon>
        <taxon>Lactobacillales</taxon>
        <taxon>Lactobacillaceae</taxon>
        <taxon>Lactobacillus</taxon>
    </lineage>
</organism>
<keyword evidence="4" id="KW-0547">Nucleotide-binding</keyword>
<comment type="function">
    <text evidence="1 9">May be involved in recombinational repair of damaged DNA.</text>
</comment>
<dbReference type="PANTHER" id="PTHR11059">
    <property type="entry name" value="DNA REPAIR PROTEIN RECN"/>
    <property type="match status" value="1"/>
</dbReference>
<dbReference type="InterPro" id="IPR004604">
    <property type="entry name" value="DNA_recomb/repair_RecN"/>
</dbReference>
<sequence length="565" mass="63230">MLVELDIQNFAIIKSLKVRFQENMTVLIGETGAGKSILIDAVSLLMGGRGQKEMIRTGETKAVITGLFEPIDQKEIIADLCEKYGLPYDDGQLVVSRELANKGRNVVRINGQLTTINVLRELGNYLVDIHGQNDQQVLMDQDRQIDLVDDYAPAEFKADLAAYLTDYEEWKKVSSQLKSLRQNAQELAQKQDILQFQNDELEAANLEDPHEDESLEEEYSELSNFQKIADTASYFMQMYDDDEHGIATLLSDAQDAAADLASYGSKFKNFSTTVEEGVYALSDARSELSDLMDQLDFDEERFQYVSHRIDTLNTLKKKYGPTLPDVFKFYEKVQTELGQFETGGLDEEKLQQELSKIEDRLQKKARKLHLTREEIAHSLESQIKEELADLYMEKARFSINFEETTTFTSKGTDKITFLIAPNPGEDLMPLVKIVSGGEQSRLILALKSIFSKVEPVGTMIFDEIDTGVSGRVSAAIGRKMHSIGKNKQVIAITHSPQVAAAGDQRYLVAKEVKDGATFTQVGPLSKEETITAIAQMMAGSNVTDAAKQNAVDLMKSFKDDTDTQN</sequence>
<evidence type="ECO:0000256" key="2">
    <source>
        <dbReference type="ARBA" id="ARBA00009441"/>
    </source>
</evidence>
<reference evidence="12 13" key="1">
    <citation type="submission" date="2012-06" db="EMBL/GenBank/DDBJ databases">
        <title>Draft Genome Sequence of Lactobacillus pasteurii CRBIP 24.76T.</title>
        <authorList>
            <person name="Cousin S."/>
            <person name="Bouchier C."/>
            <person name="Loux V."/>
            <person name="Ma L."/>
            <person name="Creno S."/>
            <person name="Bizet C."/>
            <person name="Clermont D."/>
        </authorList>
    </citation>
    <scope>NUCLEOTIDE SEQUENCE [LARGE SCALE GENOMIC DNA]</scope>
    <source>
        <strain evidence="13">CRBIP 24.76T</strain>
    </source>
</reference>
<gene>
    <name evidence="12" type="ORF">BN53_06565</name>
</gene>
<keyword evidence="7 9" id="KW-0234">DNA repair</keyword>
<name>I7JYP9_9LACO</name>
<feature type="domain" description="RecF/RecN/SMC N-terminal" evidence="11">
    <location>
        <begin position="2"/>
        <end position="510"/>
    </location>
</feature>
<comment type="caution">
    <text evidence="12">The sequence shown here is derived from an EMBL/GenBank/DDBJ whole genome shotgun (WGS) entry which is preliminary data.</text>
</comment>
<evidence type="ECO:0000256" key="9">
    <source>
        <dbReference type="PIRNR" id="PIRNR003128"/>
    </source>
</evidence>
<dbReference type="Proteomes" id="UP000009311">
    <property type="component" value="Unassembled WGS sequence"/>
</dbReference>
<dbReference type="FunFam" id="3.40.50.300:FF:000319">
    <property type="entry name" value="DNA repair protein RecN"/>
    <property type="match status" value="1"/>
</dbReference>
<evidence type="ECO:0000256" key="8">
    <source>
        <dbReference type="ARBA" id="ARBA00033408"/>
    </source>
</evidence>
<evidence type="ECO:0000259" key="11">
    <source>
        <dbReference type="Pfam" id="PF02463"/>
    </source>
</evidence>
<dbReference type="AlphaFoldDB" id="I7JYP9"/>
<evidence type="ECO:0000256" key="3">
    <source>
        <dbReference type="ARBA" id="ARBA00021315"/>
    </source>
</evidence>
<dbReference type="GO" id="GO:0043590">
    <property type="term" value="C:bacterial nucleoid"/>
    <property type="evidence" value="ECO:0007669"/>
    <property type="project" value="TreeGrafter"/>
</dbReference>
<feature type="coiled-coil region" evidence="10">
    <location>
        <begin position="170"/>
        <end position="207"/>
    </location>
</feature>
<dbReference type="PIRSF" id="PIRSF003128">
    <property type="entry name" value="RecN"/>
    <property type="match status" value="1"/>
</dbReference>
<dbReference type="GO" id="GO:0009432">
    <property type="term" value="P:SOS response"/>
    <property type="evidence" value="ECO:0007669"/>
    <property type="project" value="TreeGrafter"/>
</dbReference>
<accession>I7JYP9</accession>
<evidence type="ECO:0000256" key="7">
    <source>
        <dbReference type="ARBA" id="ARBA00023204"/>
    </source>
</evidence>
<dbReference type="EMBL" id="CAKD01000023">
    <property type="protein sequence ID" value="CCI85745.1"/>
    <property type="molecule type" value="Genomic_DNA"/>
</dbReference>
<keyword evidence="5 9" id="KW-0227">DNA damage</keyword>
<dbReference type="FunFam" id="3.40.50.300:FF:000356">
    <property type="entry name" value="DNA repair protein RecN"/>
    <property type="match status" value="1"/>
</dbReference>
<evidence type="ECO:0000313" key="12">
    <source>
        <dbReference type="EMBL" id="CCI85745.1"/>
    </source>
</evidence>
<evidence type="ECO:0000256" key="6">
    <source>
        <dbReference type="ARBA" id="ARBA00022840"/>
    </source>
</evidence>
<dbReference type="STRING" id="1423790.BN53_06565"/>
<dbReference type="InterPro" id="IPR003395">
    <property type="entry name" value="RecF/RecN/SMC_N"/>
</dbReference>
<keyword evidence="13" id="KW-1185">Reference proteome</keyword>
<keyword evidence="10" id="KW-0175">Coiled coil</keyword>
<dbReference type="GO" id="GO:0005524">
    <property type="term" value="F:ATP binding"/>
    <property type="evidence" value="ECO:0007669"/>
    <property type="project" value="UniProtKB-KW"/>
</dbReference>
<dbReference type="Pfam" id="PF02463">
    <property type="entry name" value="SMC_N"/>
    <property type="match status" value="1"/>
</dbReference>
<dbReference type="PATRIC" id="fig|1423790.3.peg.91"/>
<dbReference type="Gene3D" id="3.40.50.300">
    <property type="entry name" value="P-loop containing nucleotide triphosphate hydrolases"/>
    <property type="match status" value="2"/>
</dbReference>
<protein>
    <recommendedName>
        <fullName evidence="3 9">DNA repair protein RecN</fullName>
    </recommendedName>
    <alternativeName>
        <fullName evidence="8 9">Recombination protein N</fullName>
    </alternativeName>
</protein>
<proteinExistence type="inferred from homology"/>
<dbReference type="SUPFAM" id="SSF52540">
    <property type="entry name" value="P-loop containing nucleoside triphosphate hydrolases"/>
    <property type="match status" value="1"/>
</dbReference>
<dbReference type="NCBIfam" id="TIGR00634">
    <property type="entry name" value="recN"/>
    <property type="match status" value="1"/>
</dbReference>
<comment type="similarity">
    <text evidence="2 9">Belongs to the RecN family.</text>
</comment>
<dbReference type="GO" id="GO:0006281">
    <property type="term" value="P:DNA repair"/>
    <property type="evidence" value="ECO:0007669"/>
    <property type="project" value="UniProtKB-KW"/>
</dbReference>
<evidence type="ECO:0000256" key="10">
    <source>
        <dbReference type="SAM" id="Coils"/>
    </source>
</evidence>
<dbReference type="eggNOG" id="COG0497">
    <property type="taxonomic scope" value="Bacteria"/>
</dbReference>
<dbReference type="CDD" id="cd03241">
    <property type="entry name" value="ABC_RecN"/>
    <property type="match status" value="2"/>
</dbReference>
<dbReference type="PANTHER" id="PTHR11059:SF0">
    <property type="entry name" value="DNA REPAIR PROTEIN RECN"/>
    <property type="match status" value="1"/>
</dbReference>
<dbReference type="GO" id="GO:0006310">
    <property type="term" value="P:DNA recombination"/>
    <property type="evidence" value="ECO:0007669"/>
    <property type="project" value="InterPro"/>
</dbReference>
<keyword evidence="6" id="KW-0067">ATP-binding</keyword>
<evidence type="ECO:0000313" key="13">
    <source>
        <dbReference type="Proteomes" id="UP000009311"/>
    </source>
</evidence>
<dbReference type="OrthoDB" id="9806954at2"/>
<dbReference type="InterPro" id="IPR027417">
    <property type="entry name" value="P-loop_NTPase"/>
</dbReference>